<feature type="transmembrane region" description="Helical" evidence="1">
    <location>
        <begin position="57"/>
        <end position="75"/>
    </location>
</feature>
<keyword evidence="1" id="KW-0812">Transmembrane</keyword>
<evidence type="ECO:0000313" key="3">
    <source>
        <dbReference type="Proteomes" id="UP000054047"/>
    </source>
</evidence>
<dbReference type="EMBL" id="KN726170">
    <property type="protein sequence ID" value="KIH69374.1"/>
    <property type="molecule type" value="Genomic_DNA"/>
</dbReference>
<proteinExistence type="predicted"/>
<keyword evidence="3" id="KW-1185">Reference proteome</keyword>
<evidence type="ECO:0000313" key="2">
    <source>
        <dbReference type="EMBL" id="KIH69374.1"/>
    </source>
</evidence>
<evidence type="ECO:0000256" key="1">
    <source>
        <dbReference type="SAM" id="Phobius"/>
    </source>
</evidence>
<dbReference type="OrthoDB" id="10416738at2759"/>
<accession>A0A0C2HCJ4</accession>
<keyword evidence="1" id="KW-1133">Transmembrane helix</keyword>
<reference evidence="2 3" key="1">
    <citation type="submission" date="2013-12" db="EMBL/GenBank/DDBJ databases">
        <title>Draft genome of the parsitic nematode Ancylostoma duodenale.</title>
        <authorList>
            <person name="Mitreva M."/>
        </authorList>
    </citation>
    <scope>NUCLEOTIDE SEQUENCE [LARGE SCALE GENOMIC DNA]</scope>
    <source>
        <strain evidence="2 3">Zhejiang</strain>
    </source>
</reference>
<dbReference type="AlphaFoldDB" id="A0A0C2HCJ4"/>
<protein>
    <submittedName>
        <fullName evidence="2">Uncharacterized protein</fullName>
    </submittedName>
</protein>
<dbReference type="Proteomes" id="UP000054047">
    <property type="component" value="Unassembled WGS sequence"/>
</dbReference>
<gene>
    <name evidence="2" type="ORF">ANCDUO_00283</name>
</gene>
<keyword evidence="1" id="KW-0472">Membrane</keyword>
<organism evidence="2 3">
    <name type="scientific">Ancylostoma duodenale</name>
    <dbReference type="NCBI Taxonomy" id="51022"/>
    <lineage>
        <taxon>Eukaryota</taxon>
        <taxon>Metazoa</taxon>
        <taxon>Ecdysozoa</taxon>
        <taxon>Nematoda</taxon>
        <taxon>Chromadorea</taxon>
        <taxon>Rhabditida</taxon>
        <taxon>Rhabditina</taxon>
        <taxon>Rhabditomorpha</taxon>
        <taxon>Strongyloidea</taxon>
        <taxon>Ancylostomatidae</taxon>
        <taxon>Ancylostomatinae</taxon>
        <taxon>Ancylostoma</taxon>
    </lineage>
</organism>
<name>A0A0C2HCJ4_9BILA</name>
<sequence length="86" mass="10007">MVKEVGIGCSSMQKIAREELNLNPYCLQKVHASTEVIKKNRKKLCKHLVERFAQSRFRTIVFTVGMIFFLMIYATRKRLKALLTMA</sequence>